<organism evidence="1">
    <name type="scientific">Microvirga ossetica</name>
    <dbReference type="NCBI Taxonomy" id="1882682"/>
    <lineage>
        <taxon>Bacteria</taxon>
        <taxon>Pseudomonadati</taxon>
        <taxon>Pseudomonadota</taxon>
        <taxon>Alphaproteobacteria</taxon>
        <taxon>Hyphomicrobiales</taxon>
        <taxon>Methylobacteriaceae</taxon>
        <taxon>Microvirga</taxon>
    </lineage>
</organism>
<dbReference type="EMBL" id="CP016617">
    <property type="protein sequence ID" value="ANY82699.1"/>
    <property type="molecule type" value="Genomic_DNA"/>
</dbReference>
<sequence>MILIHPMDPAIEPFASGVTFLRDGEKQVSWNPPTVHRVGGYVVTHSSGQIVIDMMWSETCEDRSGQSCLLLYDPDMREPQRISVQKSLPLLFIRLV</sequence>
<name>A0A1B2ERW0_9HYPH</name>
<geneLocation type="plasmid" evidence="1">
    <name>unnamed1</name>
</geneLocation>
<dbReference type="RefSeq" id="WP_099513803.1">
    <property type="nucleotide sequence ID" value="NZ_CP016617.1"/>
</dbReference>
<keyword evidence="1" id="KW-0614">Plasmid</keyword>
<dbReference type="OrthoDB" id="8020009at2"/>
<evidence type="ECO:0000313" key="1">
    <source>
        <dbReference type="EMBL" id="ANY82699.1"/>
    </source>
</evidence>
<accession>A0A1B2ERW0</accession>
<gene>
    <name evidence="1" type="ORF">BB934_31060</name>
</gene>
<dbReference type="AlphaFoldDB" id="A0A1B2ERW0"/>
<proteinExistence type="predicted"/>
<protein>
    <submittedName>
        <fullName evidence="1">Uncharacterized protein</fullName>
    </submittedName>
</protein>
<reference evidence="1" key="1">
    <citation type="submission" date="2016-07" db="EMBL/GenBank/DDBJ databases">
        <title>Microvirga ossetica sp. nov. a new species of rhizobia isolated from root nodules of the legume species Vicia alpestris Steven originated from North Ossetia region in the Caucasus.</title>
        <authorList>
            <person name="Safronova V.I."/>
            <person name="Kuznetsova I.G."/>
            <person name="Sazanova A.L."/>
            <person name="Belimov A."/>
            <person name="Andronov E."/>
            <person name="Osledkin Y.S."/>
            <person name="Onishchuk O.P."/>
            <person name="Kurchak O.N."/>
            <person name="Shaposhnikov A.I."/>
            <person name="Willems A."/>
            <person name="Tikhonovich I.A."/>
        </authorList>
    </citation>
    <scope>NUCLEOTIDE SEQUENCE [LARGE SCALE GENOMIC DNA]</scope>
    <source>
        <strain evidence="1">V5/3M</strain>
        <plasmid evidence="1">unnamed1</plasmid>
    </source>
</reference>
<dbReference type="KEGG" id="moc:BB934_31060"/>